<proteinExistence type="predicted"/>
<dbReference type="Proteomes" id="UP000235122">
    <property type="component" value="Unassembled WGS sequence"/>
</dbReference>
<comment type="caution">
    <text evidence="1">The sequence shown here is derived from an EMBL/GenBank/DDBJ whole genome shotgun (WGS) entry which is preliminary data.</text>
</comment>
<name>A0A2I1IKQ5_9ACTO</name>
<evidence type="ECO:0000313" key="1">
    <source>
        <dbReference type="EMBL" id="PKY71704.1"/>
    </source>
</evidence>
<evidence type="ECO:0008006" key="3">
    <source>
        <dbReference type="Google" id="ProtNLM"/>
    </source>
</evidence>
<gene>
    <name evidence="1" type="ORF">CYJ19_10860</name>
</gene>
<keyword evidence="2" id="KW-1185">Reference proteome</keyword>
<dbReference type="RefSeq" id="WP_024331419.1">
    <property type="nucleotide sequence ID" value="NZ_JASOXK010000004.1"/>
</dbReference>
<dbReference type="STRING" id="33007.HMPREF3198_02001"/>
<dbReference type="EMBL" id="PKKO01000006">
    <property type="protein sequence ID" value="PKY71704.1"/>
    <property type="molecule type" value="Genomic_DNA"/>
</dbReference>
<dbReference type="AlphaFoldDB" id="A0A2I1IKQ5"/>
<accession>A0A2I1IKQ5</accession>
<protein>
    <recommendedName>
        <fullName evidence="3">DoxX family membrane protein</fullName>
    </recommendedName>
</protein>
<reference evidence="1 2" key="1">
    <citation type="submission" date="2017-12" db="EMBL/GenBank/DDBJ databases">
        <title>Phylogenetic diversity of female urinary microbiome.</title>
        <authorList>
            <person name="Thomas-White K."/>
            <person name="Wolfe A.J."/>
        </authorList>
    </citation>
    <scope>NUCLEOTIDE SEQUENCE [LARGE SCALE GENOMIC DNA]</scope>
    <source>
        <strain evidence="1 2">UMB0402</strain>
    </source>
</reference>
<sequence length="132" mass="13902">MSLASAIMRGVTGAFILDSGIRKLNMSDEQAKGLQQMAVTGIPALKELDVKTFGKFISASEIAVGGTLLAPFIPKKLAGLALCGFAGGMLTMYFRNPQMTEADGIRPSDEGIALAKDSWMFAIGAGLLTMKE</sequence>
<evidence type="ECO:0000313" key="2">
    <source>
        <dbReference type="Proteomes" id="UP000235122"/>
    </source>
</evidence>
<organism evidence="1 2">
    <name type="scientific">Winkia neuii</name>
    <dbReference type="NCBI Taxonomy" id="33007"/>
    <lineage>
        <taxon>Bacteria</taxon>
        <taxon>Bacillati</taxon>
        <taxon>Actinomycetota</taxon>
        <taxon>Actinomycetes</taxon>
        <taxon>Actinomycetales</taxon>
        <taxon>Actinomycetaceae</taxon>
        <taxon>Winkia</taxon>
    </lineage>
</organism>
<dbReference type="GeneID" id="35867141"/>